<dbReference type="EMBL" id="JBHRSW010000011">
    <property type="protein sequence ID" value="MFC3121471.1"/>
    <property type="molecule type" value="Genomic_DNA"/>
</dbReference>
<protein>
    <submittedName>
        <fullName evidence="1">DUF4919 domain-containing protein</fullName>
    </submittedName>
</protein>
<proteinExistence type="predicted"/>
<reference evidence="2" key="1">
    <citation type="journal article" date="2019" name="Int. J. Syst. Evol. Microbiol.">
        <title>The Global Catalogue of Microorganisms (GCM) 10K type strain sequencing project: providing services to taxonomists for standard genome sequencing and annotation.</title>
        <authorList>
            <consortium name="The Broad Institute Genomics Platform"/>
            <consortium name="The Broad Institute Genome Sequencing Center for Infectious Disease"/>
            <person name="Wu L."/>
            <person name="Ma J."/>
        </authorList>
    </citation>
    <scope>NUCLEOTIDE SEQUENCE [LARGE SCALE GENOMIC DNA]</scope>
    <source>
        <strain evidence="2">KCTC 52473</strain>
    </source>
</reference>
<name>A0ABV7FPW2_9ALTE</name>
<dbReference type="Pfam" id="PF16266">
    <property type="entry name" value="DUF4919"/>
    <property type="match status" value="1"/>
</dbReference>
<keyword evidence="2" id="KW-1185">Reference proteome</keyword>
<organism evidence="1 2">
    <name type="scientific">Agaribacter flavus</name>
    <dbReference type="NCBI Taxonomy" id="1902781"/>
    <lineage>
        <taxon>Bacteria</taxon>
        <taxon>Pseudomonadati</taxon>
        <taxon>Pseudomonadota</taxon>
        <taxon>Gammaproteobacteria</taxon>
        <taxon>Alteromonadales</taxon>
        <taxon>Alteromonadaceae</taxon>
        <taxon>Agaribacter</taxon>
    </lineage>
</organism>
<dbReference type="InterPro" id="IPR032578">
    <property type="entry name" value="DUF4919"/>
</dbReference>
<dbReference type="Proteomes" id="UP001595478">
    <property type="component" value="Unassembled WGS sequence"/>
</dbReference>
<gene>
    <name evidence="1" type="ORF">ACFOHL_07540</name>
</gene>
<evidence type="ECO:0000313" key="2">
    <source>
        <dbReference type="Proteomes" id="UP001595478"/>
    </source>
</evidence>
<evidence type="ECO:0000313" key="1">
    <source>
        <dbReference type="EMBL" id="MFC3121471.1"/>
    </source>
</evidence>
<sequence>MIFFVVICLLGACTTTQQPKEAKQILNYAKSDADFQALIAKVRQQSAKPEDIDRMLRLYPLTSGYAPQSAVEQQAKLQSQQFMAANRWLNCIQVNRQLLQINYTSLTAHYGMAVCSQNAGDEVSAKFHNWVLDAYIEAIWRSGDGQTSDTAFYINSTNDLYAFIQLHQLVAVEQELIYRNQLPIQKVVVQNPENKKNYTWYFDMTAQFRRAHIDKLEGKS</sequence>
<comment type="caution">
    <text evidence="1">The sequence shown here is derived from an EMBL/GenBank/DDBJ whole genome shotgun (WGS) entry which is preliminary data.</text>
</comment>
<accession>A0ABV7FPW2</accession>